<accession>A0ABV3XZL4</accession>
<dbReference type="Gene3D" id="3.40.50.300">
    <property type="entry name" value="P-loop containing nucleotide triphosphate hydrolases"/>
    <property type="match status" value="1"/>
</dbReference>
<keyword evidence="3" id="KW-1185">Reference proteome</keyword>
<dbReference type="PANTHER" id="PTHR43384">
    <property type="entry name" value="SEPTUM SITE-DETERMINING PROTEIN MIND HOMOLOG, CHLOROPLASTIC-RELATED"/>
    <property type="match status" value="1"/>
</dbReference>
<dbReference type="SUPFAM" id="SSF52540">
    <property type="entry name" value="P-loop containing nucleoside triphosphate hydrolases"/>
    <property type="match status" value="1"/>
</dbReference>
<name>A0ABV3XZL4_9RHOB</name>
<gene>
    <name evidence="2" type="ORF">Ga0609869_003101</name>
</gene>
<evidence type="ECO:0000259" key="1">
    <source>
        <dbReference type="Pfam" id="PF13614"/>
    </source>
</evidence>
<comment type="caution">
    <text evidence="2">The sequence shown here is derived from an EMBL/GenBank/DDBJ whole genome shotgun (WGS) entry which is preliminary data.</text>
</comment>
<dbReference type="Proteomes" id="UP001560019">
    <property type="component" value="Unassembled WGS sequence"/>
</dbReference>
<dbReference type="EMBL" id="JBEHHI010000003">
    <property type="protein sequence ID" value="MEX5729748.1"/>
    <property type="molecule type" value="Genomic_DNA"/>
</dbReference>
<dbReference type="InterPro" id="IPR025669">
    <property type="entry name" value="AAA_dom"/>
</dbReference>
<dbReference type="InterPro" id="IPR050625">
    <property type="entry name" value="ParA/MinD_ATPase"/>
</dbReference>
<dbReference type="Pfam" id="PF13614">
    <property type="entry name" value="AAA_31"/>
    <property type="match status" value="1"/>
</dbReference>
<protein>
    <submittedName>
        <fullName evidence="2">Pilus assembly protein CpaE</fullName>
    </submittedName>
</protein>
<reference evidence="2 3" key="1">
    <citation type="submission" date="2024-06" db="EMBL/GenBank/DDBJ databases">
        <title>Genome of Rhodovulum iodosum, a marine photoferrotroph.</title>
        <authorList>
            <person name="Bianchini G."/>
            <person name="Nikeleit V."/>
            <person name="Kappler A."/>
            <person name="Bryce C."/>
            <person name="Sanchez-Baracaldo P."/>
        </authorList>
    </citation>
    <scope>NUCLEOTIDE SEQUENCE [LARGE SCALE GENOMIC DNA]</scope>
    <source>
        <strain evidence="2 3">UT/N1</strain>
    </source>
</reference>
<feature type="domain" description="AAA" evidence="1">
    <location>
        <begin position="159"/>
        <end position="312"/>
    </location>
</feature>
<dbReference type="Gene3D" id="3.40.50.2300">
    <property type="match status" value="1"/>
</dbReference>
<dbReference type="InterPro" id="IPR027417">
    <property type="entry name" value="P-loop_NTPase"/>
</dbReference>
<dbReference type="RefSeq" id="WP_170168804.1">
    <property type="nucleotide sequence ID" value="NZ_JBEHHI010000003.1"/>
</dbReference>
<sequence>MIEKRQSVLVISDNTSVASAISDALSEDGSISVKTEQGGFAQMNGHAASLAFENDVVVFDADPANHEEIRAIEALLSKQTGQTRFIALTGDDLTLAEATKLRKMGIDEVLPFASFGAELQRAIHRPREALVPETHGGGGRQGEALAVPEYHGGAGRQGEVLAVAQARGGIGATTLAVNLACSLLDRRGLRKKEVRNRVALVDFDLQYGNANVFLDIEDDGAMVELIRSRGSIGSYLTETVMVKHSSGLHVLPAPADFVPLDALTEDRVAEIIDSLRREYDYVVIDMPRAMVNWLAPILSRATRMFVVTDSSVPCMRHAKRIIDFYREDIVNLPVEIVVNHESKPLFLAEHHKEASKLLGVKLTHWIPNDHKTARRAVDLGKPVVIDSSGSAMAKALKNIASATLKSLEVQDTIGR</sequence>
<organism evidence="2 3">
    <name type="scientific">Rhodovulum iodosum</name>
    <dbReference type="NCBI Taxonomy" id="68291"/>
    <lineage>
        <taxon>Bacteria</taxon>
        <taxon>Pseudomonadati</taxon>
        <taxon>Pseudomonadota</taxon>
        <taxon>Alphaproteobacteria</taxon>
        <taxon>Rhodobacterales</taxon>
        <taxon>Paracoccaceae</taxon>
        <taxon>Rhodovulum</taxon>
    </lineage>
</organism>
<dbReference type="PANTHER" id="PTHR43384:SF13">
    <property type="entry name" value="SLR0110 PROTEIN"/>
    <property type="match status" value="1"/>
</dbReference>
<evidence type="ECO:0000313" key="3">
    <source>
        <dbReference type="Proteomes" id="UP001560019"/>
    </source>
</evidence>
<evidence type="ECO:0000313" key="2">
    <source>
        <dbReference type="EMBL" id="MEX5729748.1"/>
    </source>
</evidence>
<proteinExistence type="predicted"/>